<proteinExistence type="inferred from homology"/>
<evidence type="ECO:0000256" key="9">
    <source>
        <dbReference type="SAM" id="Phobius"/>
    </source>
</evidence>
<evidence type="ECO:0000256" key="8">
    <source>
        <dbReference type="RuleBase" id="RU000461"/>
    </source>
</evidence>
<dbReference type="EMBL" id="JAJVDC020000181">
    <property type="protein sequence ID" value="KAL1619764.1"/>
    <property type="molecule type" value="Genomic_DNA"/>
</dbReference>
<evidence type="ECO:0000256" key="3">
    <source>
        <dbReference type="ARBA" id="ARBA00022617"/>
    </source>
</evidence>
<keyword evidence="11" id="KW-1185">Reference proteome</keyword>
<dbReference type="InterPro" id="IPR017972">
    <property type="entry name" value="Cyt_P450_CS"/>
</dbReference>
<comment type="cofactor">
    <cofactor evidence="1">
        <name>heme</name>
        <dbReference type="ChEBI" id="CHEBI:30413"/>
    </cofactor>
</comment>
<dbReference type="InterPro" id="IPR036396">
    <property type="entry name" value="Cyt_P450_sf"/>
</dbReference>
<accession>A0ABR3SFW9</accession>
<keyword evidence="5 8" id="KW-0560">Oxidoreductase</keyword>
<dbReference type="Gene3D" id="1.10.630.10">
    <property type="entry name" value="Cytochrome P450"/>
    <property type="match status" value="1"/>
</dbReference>
<protein>
    <recommendedName>
        <fullName evidence="12">Cytochrome P450 monooxygenase</fullName>
    </recommendedName>
</protein>
<dbReference type="InterPro" id="IPR002403">
    <property type="entry name" value="Cyt_P450_E_grp-IV"/>
</dbReference>
<dbReference type="Pfam" id="PF00067">
    <property type="entry name" value="p450"/>
    <property type="match status" value="1"/>
</dbReference>
<keyword evidence="6 8" id="KW-0408">Iron</keyword>
<organism evidence="10 11">
    <name type="scientific">Neofusicoccum ribis</name>
    <dbReference type="NCBI Taxonomy" id="45134"/>
    <lineage>
        <taxon>Eukaryota</taxon>
        <taxon>Fungi</taxon>
        <taxon>Dikarya</taxon>
        <taxon>Ascomycota</taxon>
        <taxon>Pezizomycotina</taxon>
        <taxon>Dothideomycetes</taxon>
        <taxon>Dothideomycetes incertae sedis</taxon>
        <taxon>Botryosphaeriales</taxon>
        <taxon>Botryosphaeriaceae</taxon>
        <taxon>Neofusicoccum</taxon>
    </lineage>
</organism>
<evidence type="ECO:0000256" key="5">
    <source>
        <dbReference type="ARBA" id="ARBA00023002"/>
    </source>
</evidence>
<feature type="transmembrane region" description="Helical" evidence="9">
    <location>
        <begin position="20"/>
        <end position="41"/>
    </location>
</feature>
<dbReference type="PRINTS" id="PR00465">
    <property type="entry name" value="EP450IV"/>
</dbReference>
<comment type="similarity">
    <text evidence="2 8">Belongs to the cytochrome P450 family.</text>
</comment>
<reference evidence="10 11" key="1">
    <citation type="submission" date="2024-02" db="EMBL/GenBank/DDBJ databases">
        <title>De novo assembly and annotation of 12 fungi associated with fruit tree decline syndrome in Ontario, Canada.</title>
        <authorList>
            <person name="Sulman M."/>
            <person name="Ellouze W."/>
            <person name="Ilyukhin E."/>
        </authorList>
    </citation>
    <scope>NUCLEOTIDE SEQUENCE [LARGE SCALE GENOMIC DNA]</scope>
    <source>
        <strain evidence="10 11">M1-105</strain>
    </source>
</reference>
<dbReference type="PANTHER" id="PTHR46206:SF2">
    <property type="entry name" value="CYTOCHROME P450 MONOOXYGENASE AUSG-RELATED"/>
    <property type="match status" value="1"/>
</dbReference>
<dbReference type="SUPFAM" id="SSF48264">
    <property type="entry name" value="Cytochrome P450"/>
    <property type="match status" value="1"/>
</dbReference>
<dbReference type="PANTHER" id="PTHR46206">
    <property type="entry name" value="CYTOCHROME P450"/>
    <property type="match status" value="1"/>
</dbReference>
<keyword evidence="9" id="KW-0812">Transmembrane</keyword>
<keyword evidence="7 8" id="KW-0503">Monooxygenase</keyword>
<gene>
    <name evidence="10" type="ORF">SLS56_009965</name>
</gene>
<sequence length="524" mass="59720">MNNQYNVTTLGEAGIVREDFSRANSILCALMGLLVIAYYHLSMPNATRLPLINPKKPFELTASRVKKEWLVKARQIIQQGVERFPKKPFNMIGADVGLTTILPPEYANEIRNDPNLSFVAFMAHLFFSELPGFEPTREGMFDNDIGILVIQKWLTQNLVRMTQPLSDESDFALKKIYTDNKEWHEVNLKSVNLDLVARLSSRIFLGEELCRDEDWLKITVNYTVDIMLAAERLRRVPGSLRRIVHWFLPEAQKLRAEVKQAGEIIRPVLEKRRAEKAALEAQGKVPVEHNDAIEWFEQAAKARGCSYDPEIVQLFISTVAIHTTSDLLTVAMLDIVRHPEIIDALREEITDVLRDGGWKKTSLNNMKLLDSVIKESLRLKPIAVVSMRRIATKDVKLTDGTYLPKGTKLAVSSHRMWDPAVYARPEEWDGYRFLRMRDVPGKDKEALFVSTSERHLGFGHGKHACPGRFFASSELKVALCHILMKYDLKLPEAAVVQHRYAGASYYADPAAKLMIRRRDAEVEV</sequence>
<comment type="caution">
    <text evidence="10">The sequence shown here is derived from an EMBL/GenBank/DDBJ whole genome shotgun (WGS) entry which is preliminary data.</text>
</comment>
<evidence type="ECO:0000256" key="6">
    <source>
        <dbReference type="ARBA" id="ARBA00023004"/>
    </source>
</evidence>
<keyword evidence="9" id="KW-0472">Membrane</keyword>
<evidence type="ECO:0000256" key="1">
    <source>
        <dbReference type="ARBA" id="ARBA00001971"/>
    </source>
</evidence>
<evidence type="ECO:0000256" key="4">
    <source>
        <dbReference type="ARBA" id="ARBA00022723"/>
    </source>
</evidence>
<evidence type="ECO:0000256" key="2">
    <source>
        <dbReference type="ARBA" id="ARBA00010617"/>
    </source>
</evidence>
<keyword evidence="9" id="KW-1133">Transmembrane helix</keyword>
<dbReference type="InterPro" id="IPR001128">
    <property type="entry name" value="Cyt_P450"/>
</dbReference>
<keyword evidence="4 8" id="KW-0479">Metal-binding</keyword>
<dbReference type="Proteomes" id="UP001521116">
    <property type="component" value="Unassembled WGS sequence"/>
</dbReference>
<dbReference type="PROSITE" id="PS00086">
    <property type="entry name" value="CYTOCHROME_P450"/>
    <property type="match status" value="1"/>
</dbReference>
<dbReference type="CDD" id="cd11041">
    <property type="entry name" value="CYP503A1-like"/>
    <property type="match status" value="1"/>
</dbReference>
<evidence type="ECO:0008006" key="12">
    <source>
        <dbReference type="Google" id="ProtNLM"/>
    </source>
</evidence>
<dbReference type="PRINTS" id="PR00385">
    <property type="entry name" value="P450"/>
</dbReference>
<evidence type="ECO:0000313" key="11">
    <source>
        <dbReference type="Proteomes" id="UP001521116"/>
    </source>
</evidence>
<evidence type="ECO:0000256" key="7">
    <source>
        <dbReference type="ARBA" id="ARBA00023033"/>
    </source>
</evidence>
<evidence type="ECO:0000313" key="10">
    <source>
        <dbReference type="EMBL" id="KAL1619764.1"/>
    </source>
</evidence>
<keyword evidence="3 8" id="KW-0349">Heme</keyword>
<name>A0ABR3SFW9_9PEZI</name>